<feature type="transmembrane region" description="Helical" evidence="2">
    <location>
        <begin position="80"/>
        <end position="102"/>
    </location>
</feature>
<keyword evidence="2" id="KW-0472">Membrane</keyword>
<reference evidence="3" key="2">
    <citation type="submission" date="2023-06" db="EMBL/GenBank/DDBJ databases">
        <authorList>
            <person name="Ma L."/>
            <person name="Liu K.-W."/>
            <person name="Li Z."/>
            <person name="Hsiao Y.-Y."/>
            <person name="Qi Y."/>
            <person name="Fu T."/>
            <person name="Tang G."/>
            <person name="Zhang D."/>
            <person name="Sun W.-H."/>
            <person name="Liu D.-K."/>
            <person name="Li Y."/>
            <person name="Chen G.-Z."/>
            <person name="Liu X.-D."/>
            <person name="Liao X.-Y."/>
            <person name="Jiang Y.-T."/>
            <person name="Yu X."/>
            <person name="Hao Y."/>
            <person name="Huang J."/>
            <person name="Zhao X.-W."/>
            <person name="Ke S."/>
            <person name="Chen Y.-Y."/>
            <person name="Wu W.-L."/>
            <person name="Hsu J.-L."/>
            <person name="Lin Y.-F."/>
            <person name="Huang M.-D."/>
            <person name="Li C.-Y."/>
            <person name="Huang L."/>
            <person name="Wang Z.-W."/>
            <person name="Zhao X."/>
            <person name="Zhong W.-Y."/>
            <person name="Peng D.-H."/>
            <person name="Ahmad S."/>
            <person name="Lan S."/>
            <person name="Zhang J.-S."/>
            <person name="Tsai W.-C."/>
            <person name="Van De Peer Y."/>
            <person name="Liu Z.-J."/>
        </authorList>
    </citation>
    <scope>NUCLEOTIDE SEQUENCE</scope>
    <source>
        <strain evidence="3">SCP</strain>
        <tissue evidence="3">Leaves</tissue>
    </source>
</reference>
<dbReference type="PANTHER" id="PTHR35758">
    <property type="entry name" value="TRANSMEMBRANE PROTEIN"/>
    <property type="match status" value="1"/>
</dbReference>
<name>A0AAV9BVQ8_ACOGR</name>
<organism evidence="3 4">
    <name type="scientific">Acorus gramineus</name>
    <name type="common">Dwarf sweet flag</name>
    <dbReference type="NCBI Taxonomy" id="55184"/>
    <lineage>
        <taxon>Eukaryota</taxon>
        <taxon>Viridiplantae</taxon>
        <taxon>Streptophyta</taxon>
        <taxon>Embryophyta</taxon>
        <taxon>Tracheophyta</taxon>
        <taxon>Spermatophyta</taxon>
        <taxon>Magnoliopsida</taxon>
        <taxon>Liliopsida</taxon>
        <taxon>Acoraceae</taxon>
        <taxon>Acorus</taxon>
    </lineage>
</organism>
<evidence type="ECO:0000256" key="1">
    <source>
        <dbReference type="SAM" id="MobiDB-lite"/>
    </source>
</evidence>
<reference evidence="3" key="1">
    <citation type="journal article" date="2023" name="Nat. Commun.">
        <title>Diploid and tetraploid genomes of Acorus and the evolution of monocots.</title>
        <authorList>
            <person name="Ma L."/>
            <person name="Liu K.W."/>
            <person name="Li Z."/>
            <person name="Hsiao Y.Y."/>
            <person name="Qi Y."/>
            <person name="Fu T."/>
            <person name="Tang G.D."/>
            <person name="Zhang D."/>
            <person name="Sun W.H."/>
            <person name="Liu D.K."/>
            <person name="Li Y."/>
            <person name="Chen G.Z."/>
            <person name="Liu X.D."/>
            <person name="Liao X.Y."/>
            <person name="Jiang Y.T."/>
            <person name="Yu X."/>
            <person name="Hao Y."/>
            <person name="Huang J."/>
            <person name="Zhao X.W."/>
            <person name="Ke S."/>
            <person name="Chen Y.Y."/>
            <person name="Wu W.L."/>
            <person name="Hsu J.L."/>
            <person name="Lin Y.F."/>
            <person name="Huang M.D."/>
            <person name="Li C.Y."/>
            <person name="Huang L."/>
            <person name="Wang Z.W."/>
            <person name="Zhao X."/>
            <person name="Zhong W.Y."/>
            <person name="Peng D.H."/>
            <person name="Ahmad S."/>
            <person name="Lan S."/>
            <person name="Zhang J.S."/>
            <person name="Tsai W.C."/>
            <person name="Van de Peer Y."/>
            <person name="Liu Z.J."/>
        </authorList>
    </citation>
    <scope>NUCLEOTIDE SEQUENCE</scope>
    <source>
        <strain evidence="3">SCP</strain>
    </source>
</reference>
<evidence type="ECO:0000313" key="4">
    <source>
        <dbReference type="Proteomes" id="UP001179952"/>
    </source>
</evidence>
<feature type="compositionally biased region" description="Polar residues" evidence="1">
    <location>
        <begin position="120"/>
        <end position="144"/>
    </location>
</feature>
<keyword evidence="2" id="KW-0812">Transmembrane</keyword>
<protein>
    <submittedName>
        <fullName evidence="3">Uncharacterized protein</fullName>
    </submittedName>
</protein>
<feature type="transmembrane region" description="Helical" evidence="2">
    <location>
        <begin position="13"/>
        <end position="30"/>
    </location>
</feature>
<accession>A0AAV9BVQ8</accession>
<feature type="region of interest" description="Disordered" evidence="1">
    <location>
        <begin position="109"/>
        <end position="144"/>
    </location>
</feature>
<dbReference type="Proteomes" id="UP001179952">
    <property type="component" value="Unassembled WGS sequence"/>
</dbReference>
<comment type="caution">
    <text evidence="3">The sequence shown here is derived from an EMBL/GenBank/DDBJ whole genome shotgun (WGS) entry which is preliminary data.</text>
</comment>
<gene>
    <name evidence="3" type="ORF">QJS04_geneDACA004923</name>
</gene>
<dbReference type="AlphaFoldDB" id="A0AAV9BVQ8"/>
<dbReference type="PANTHER" id="PTHR35758:SF2">
    <property type="entry name" value="TRANSMEMBRANE PROTEIN"/>
    <property type="match status" value="1"/>
</dbReference>
<keyword evidence="4" id="KW-1185">Reference proteome</keyword>
<evidence type="ECO:0000313" key="3">
    <source>
        <dbReference type="EMBL" id="KAK1279994.1"/>
    </source>
</evidence>
<feature type="transmembrane region" description="Helical" evidence="2">
    <location>
        <begin position="50"/>
        <end position="68"/>
    </location>
</feature>
<proteinExistence type="predicted"/>
<evidence type="ECO:0000256" key="2">
    <source>
        <dbReference type="SAM" id="Phobius"/>
    </source>
</evidence>
<keyword evidence="2" id="KW-1133">Transmembrane helix</keyword>
<dbReference type="EMBL" id="JAUJYN010000001">
    <property type="protein sequence ID" value="KAK1279994.1"/>
    <property type="molecule type" value="Genomic_DNA"/>
</dbReference>
<sequence>MNSVGSRPSSNERLVAVALMAAAVLSPLYIDRIRAPPEAAETEAQQSISVPPVALVLMIAAGIGAASLANHGCARLDPYWIHRVGGSSFGIAAALAVLALVLKSHMQEQQNQSQKERSTETSQTKHTSTCNQRSSKQRPGNNTTAYNSAATVIVVPAVASRMLRLHDSATQGEAAICFSIAQQNTPKIWGPPIAPAYSSSDLRVVLAVQDFQALVVVDEDVGEGFIGLDVFGLAAEESACYGG</sequence>